<feature type="transmembrane region" description="Helical" evidence="1">
    <location>
        <begin position="26"/>
        <end position="53"/>
    </location>
</feature>
<keyword evidence="1" id="KW-1133">Transmembrane helix</keyword>
<keyword evidence="1" id="KW-0812">Transmembrane</keyword>
<sequence length="173" mass="18530">MKIEKSDCVMRLGLVDRFRRRESGAVLIELSLVAPMLIITFIAIAQFSFAFYVDATLQSATRAAVRFASMGGGITTADTYTTCTSVAPNSVESNACDYIANTNLFGLLGDFEVKAGTYAGNDGGTGSDTTDDTAETVRVYARVLLSDVVFIDFRGLLGGGRYIESFSAMVVQP</sequence>
<dbReference type="EMBL" id="JACHXA010000004">
    <property type="protein sequence ID" value="MBB3065576.1"/>
    <property type="molecule type" value="Genomic_DNA"/>
</dbReference>
<organism evidence="3 4">
    <name type="scientific">Limibacillus halophilus</name>
    <dbReference type="NCBI Taxonomy" id="1579333"/>
    <lineage>
        <taxon>Bacteria</taxon>
        <taxon>Pseudomonadati</taxon>
        <taxon>Pseudomonadota</taxon>
        <taxon>Alphaproteobacteria</taxon>
        <taxon>Rhodospirillales</taxon>
        <taxon>Rhodovibrionaceae</taxon>
        <taxon>Limibacillus</taxon>
    </lineage>
</organism>
<feature type="domain" description="TadE-like" evidence="2">
    <location>
        <begin position="24"/>
        <end position="66"/>
    </location>
</feature>
<comment type="caution">
    <text evidence="3">The sequence shown here is derived from an EMBL/GenBank/DDBJ whole genome shotgun (WGS) entry which is preliminary data.</text>
</comment>
<gene>
    <name evidence="3" type="ORF">FHR98_001863</name>
</gene>
<accession>A0A839SVR0</accession>
<evidence type="ECO:0000256" key="1">
    <source>
        <dbReference type="SAM" id="Phobius"/>
    </source>
</evidence>
<dbReference type="RefSeq" id="WP_183416388.1">
    <property type="nucleotide sequence ID" value="NZ_JACHXA010000004.1"/>
</dbReference>
<proteinExistence type="predicted"/>
<dbReference type="Pfam" id="PF07811">
    <property type="entry name" value="TadE"/>
    <property type="match status" value="1"/>
</dbReference>
<keyword evidence="4" id="KW-1185">Reference proteome</keyword>
<evidence type="ECO:0000313" key="4">
    <source>
        <dbReference type="Proteomes" id="UP000581135"/>
    </source>
</evidence>
<name>A0A839SVR0_9PROT</name>
<evidence type="ECO:0000313" key="3">
    <source>
        <dbReference type="EMBL" id="MBB3065576.1"/>
    </source>
</evidence>
<dbReference type="AlphaFoldDB" id="A0A839SVR0"/>
<dbReference type="InterPro" id="IPR012495">
    <property type="entry name" value="TadE-like_dom"/>
</dbReference>
<keyword evidence="1" id="KW-0472">Membrane</keyword>
<protein>
    <submittedName>
        <fullName evidence="3">Flp pilus assembly protein TadG</fullName>
    </submittedName>
</protein>
<evidence type="ECO:0000259" key="2">
    <source>
        <dbReference type="Pfam" id="PF07811"/>
    </source>
</evidence>
<dbReference type="Proteomes" id="UP000581135">
    <property type="component" value="Unassembled WGS sequence"/>
</dbReference>
<reference evidence="3 4" key="1">
    <citation type="submission" date="2020-08" db="EMBL/GenBank/DDBJ databases">
        <title>Genomic Encyclopedia of Type Strains, Phase III (KMG-III): the genomes of soil and plant-associated and newly described type strains.</title>
        <authorList>
            <person name="Whitman W."/>
        </authorList>
    </citation>
    <scope>NUCLEOTIDE SEQUENCE [LARGE SCALE GENOMIC DNA]</scope>
    <source>
        <strain evidence="3 4">CECT 8803</strain>
    </source>
</reference>